<dbReference type="FunFam" id="3.30.565.10:FF:000076">
    <property type="entry name" value="Molecular chaperone HtpG"/>
    <property type="match status" value="1"/>
</dbReference>
<keyword evidence="5 13" id="KW-0346">Stress response</keyword>
<dbReference type="Pfam" id="PF13589">
    <property type="entry name" value="HATPase_c_3"/>
    <property type="match status" value="1"/>
</dbReference>
<dbReference type="PIRSF" id="PIRSF002583">
    <property type="entry name" value="Hsp90"/>
    <property type="match status" value="1"/>
</dbReference>
<dbReference type="Gene3D" id="3.30.565.10">
    <property type="entry name" value="Histidine kinase-like ATPase, C-terminal domain"/>
    <property type="match status" value="1"/>
</dbReference>
<keyword evidence="2" id="KW-0963">Cytoplasm</keyword>
<dbReference type="InterPro" id="IPR019805">
    <property type="entry name" value="Heat_shock_protein_90_CS"/>
</dbReference>
<dbReference type="Pfam" id="PF00183">
    <property type="entry name" value="HSP90"/>
    <property type="match status" value="1"/>
</dbReference>
<dbReference type="AlphaFoldDB" id="W2CJF3"/>
<dbReference type="InterPro" id="IPR020568">
    <property type="entry name" value="Ribosomal_Su5_D2-typ_SF"/>
</dbReference>
<dbReference type="InterPro" id="IPR020575">
    <property type="entry name" value="Hsp90_N"/>
</dbReference>
<comment type="caution">
    <text evidence="13">The sequence shown here is derived from an EMBL/GenBank/DDBJ whole genome shotgun (WGS) entry which is preliminary data.</text>
</comment>
<keyword evidence="4 11" id="KW-0067">ATP-binding</keyword>
<dbReference type="Gene3D" id="3.40.50.11260">
    <property type="match status" value="1"/>
</dbReference>
<evidence type="ECO:0000256" key="1">
    <source>
        <dbReference type="ARBA" id="ARBA00008239"/>
    </source>
</evidence>
<feature type="binding site" evidence="11">
    <location>
        <position position="83"/>
    </location>
    <ligand>
        <name>ATP</name>
        <dbReference type="ChEBI" id="CHEBI:30616"/>
    </ligand>
</feature>
<feature type="region of interest" description="Disordered" evidence="12">
    <location>
        <begin position="608"/>
        <end position="633"/>
    </location>
</feature>
<dbReference type="PRINTS" id="PR00775">
    <property type="entry name" value="HEATSHOCK90"/>
</dbReference>
<dbReference type="InterPro" id="IPR036890">
    <property type="entry name" value="HATPase_C_sf"/>
</dbReference>
<proteinExistence type="inferred from homology"/>
<evidence type="ECO:0000256" key="7">
    <source>
        <dbReference type="ARBA" id="ARBA00067988"/>
    </source>
</evidence>
<evidence type="ECO:0000256" key="4">
    <source>
        <dbReference type="ARBA" id="ARBA00022840"/>
    </source>
</evidence>
<dbReference type="GO" id="GO:0016887">
    <property type="term" value="F:ATP hydrolysis activity"/>
    <property type="evidence" value="ECO:0007669"/>
    <property type="project" value="InterPro"/>
</dbReference>
<comment type="similarity">
    <text evidence="1">Belongs to the heat shock protein 90 family.</text>
</comment>
<dbReference type="CDD" id="cd16927">
    <property type="entry name" value="HATPase_Hsp90-like"/>
    <property type="match status" value="1"/>
</dbReference>
<dbReference type="PANTHER" id="PTHR11528">
    <property type="entry name" value="HEAT SHOCK PROTEIN 90 FAMILY MEMBER"/>
    <property type="match status" value="1"/>
</dbReference>
<dbReference type="NCBIfam" id="NF003555">
    <property type="entry name" value="PRK05218.1"/>
    <property type="match status" value="1"/>
</dbReference>
<evidence type="ECO:0000256" key="6">
    <source>
        <dbReference type="ARBA" id="ARBA00023186"/>
    </source>
</evidence>
<evidence type="ECO:0000256" key="5">
    <source>
        <dbReference type="ARBA" id="ARBA00023016"/>
    </source>
</evidence>
<gene>
    <name evidence="13" type="ORF">T231_17570</name>
</gene>
<name>W2CJF3_9BACT</name>
<keyword evidence="6" id="KW-0143">Chaperone</keyword>
<dbReference type="Gene3D" id="3.30.230.80">
    <property type="match status" value="1"/>
</dbReference>
<dbReference type="InterPro" id="IPR001404">
    <property type="entry name" value="Hsp90_fam"/>
</dbReference>
<protein>
    <recommendedName>
        <fullName evidence="8">Chaperone protein HtpG</fullName>
    </recommendedName>
    <alternativeName>
        <fullName evidence="7">Chaperone protein htpG</fullName>
    </alternativeName>
    <alternativeName>
        <fullName evidence="9 10">Heat shock protein HtpG</fullName>
    </alternativeName>
</protein>
<reference evidence="13 14" key="1">
    <citation type="submission" date="2013-11" db="EMBL/GenBank/DDBJ databases">
        <title>Single cell genomics of uncultured Tannerella BU063 (oral taxon 286).</title>
        <authorList>
            <person name="Beall C.J."/>
            <person name="Campbell A.G."/>
            <person name="Griffen A.L."/>
            <person name="Podar M."/>
            <person name="Leys E.J."/>
        </authorList>
    </citation>
    <scope>NUCLEOTIDE SEQUENCE [LARGE SCALE GENOMIC DNA]</scope>
    <source>
        <strain evidence="13">Cell 6/7/9</strain>
    </source>
</reference>
<evidence type="ECO:0000313" key="14">
    <source>
        <dbReference type="Proteomes" id="UP000018874"/>
    </source>
</evidence>
<dbReference type="GO" id="GO:0005524">
    <property type="term" value="F:ATP binding"/>
    <property type="evidence" value="ECO:0007669"/>
    <property type="project" value="UniProtKB-KW"/>
</dbReference>
<evidence type="ECO:0000256" key="3">
    <source>
        <dbReference type="ARBA" id="ARBA00022741"/>
    </source>
</evidence>
<evidence type="ECO:0000313" key="13">
    <source>
        <dbReference type="EMBL" id="ETK07374.1"/>
    </source>
</evidence>
<evidence type="ECO:0000256" key="8">
    <source>
        <dbReference type="ARBA" id="ARBA00070675"/>
    </source>
</evidence>
<dbReference type="SUPFAM" id="SSF54211">
    <property type="entry name" value="Ribosomal protein S5 domain 2-like"/>
    <property type="match status" value="1"/>
</dbReference>
<evidence type="ECO:0000256" key="11">
    <source>
        <dbReference type="PIRSR" id="PIRSR002583-1"/>
    </source>
</evidence>
<dbReference type="GO" id="GO:0140662">
    <property type="term" value="F:ATP-dependent protein folding chaperone"/>
    <property type="evidence" value="ECO:0007669"/>
    <property type="project" value="InterPro"/>
</dbReference>
<dbReference type="PATRIC" id="fig|1411021.3.peg.2494"/>
<dbReference type="Proteomes" id="UP000018874">
    <property type="component" value="Unassembled WGS sequence"/>
</dbReference>
<dbReference type="GO" id="GO:0051082">
    <property type="term" value="F:unfolded protein binding"/>
    <property type="evidence" value="ECO:0007669"/>
    <property type="project" value="InterPro"/>
</dbReference>
<feature type="binding site" evidence="11">
    <location>
        <position position="330"/>
    </location>
    <ligand>
        <name>ATP</name>
        <dbReference type="ChEBI" id="CHEBI:30616"/>
    </ligand>
</feature>
<evidence type="ECO:0000256" key="12">
    <source>
        <dbReference type="SAM" id="MobiDB-lite"/>
    </source>
</evidence>
<dbReference type="FunFam" id="3.30.230.80:FF:000008">
    <property type="entry name" value="Molecular chaperone HtpG"/>
    <property type="match status" value="1"/>
</dbReference>
<dbReference type="EMBL" id="AYYD01001285">
    <property type="protein sequence ID" value="ETK07374.1"/>
    <property type="molecule type" value="Genomic_DNA"/>
</dbReference>
<sequence length="686" mass="78599">MAKQETKGNIGVTSENIFPVIKKFLYSDHEIFLRELVSNAIDATQKLKTLASVGEFKGELGDLTIRIRTEKGKLIISDRGVGMTADEIDRYINQIAFSGAEEFVKKYKDNAAAIIGHFGLGFYSSFMVSKKVEIVTRSYQEGATAVRWSCEGTPEYEMTETTKDDRGTDIILHIDDDNKDFLEKDKITSLLEKYCRYLPIPIAFGKKQEWKDGKYVDTDEDNIVNNTQPAWVRKPSELKDEDYKAFYRELYPMADEPLFWIHLNVDYPFNLTGILYFPRIKSNMDLQRNKIRLYSNQVFVTDSVEGIVPEFLTLLHGVLDSPDIPLNVSRSYLQSDQNVKKISAHITKKVADRLEEIFKNDRKAFEEKWDSLKLFIQYGMLSDEKFYDRAAKFALLKDVDGTYYTLEEYRKLIASEQTDKEGGVIYLYTTNPDEQYSYIQAAKDRGYNVLVMDGQLDVHAIGQLEQKIEKTHFVRVDSDTIDRLILKADAPTVSLTDDQRQALQQVFRSRLPKMGKTDFVVTFEALGPSANPVMLTQGEFMRRMREMSAMQPGMSFYGEMPESYNLVLNTDHPLILSVLSDEEKACTDKLQPILSDIKGWEARQHDLREAQSKKKEDELTEAEKEDMTNTNRTLDELRGRRDAILTEYAAGNKVVGQLIDLALLANGLLKGEPLSRFIRRSVELIG</sequence>
<dbReference type="SUPFAM" id="SSF55874">
    <property type="entry name" value="ATPase domain of HSP90 chaperone/DNA topoisomerase II/histidine kinase"/>
    <property type="match status" value="1"/>
</dbReference>
<organism evidence="13 14">
    <name type="scientific">Tannerella sp. oral taxon BU063 isolate Cell 6/7/9</name>
    <dbReference type="NCBI Taxonomy" id="1411021"/>
    <lineage>
        <taxon>Bacteria</taxon>
        <taxon>Pseudomonadati</taxon>
        <taxon>Bacteroidota</taxon>
        <taxon>Bacteroidia</taxon>
        <taxon>Bacteroidales</taxon>
        <taxon>Tannerellaceae</taxon>
        <taxon>Tannerella</taxon>
    </lineage>
</organism>
<feature type="binding site" evidence="11">
    <location>
        <position position="78"/>
    </location>
    <ligand>
        <name>ATP</name>
        <dbReference type="ChEBI" id="CHEBI:30616"/>
    </ligand>
</feature>
<keyword evidence="14" id="KW-1185">Reference proteome</keyword>
<dbReference type="PROSITE" id="PS00298">
    <property type="entry name" value="HSP90"/>
    <property type="match status" value="1"/>
</dbReference>
<evidence type="ECO:0000256" key="9">
    <source>
        <dbReference type="ARBA" id="ARBA00079544"/>
    </source>
</evidence>
<evidence type="ECO:0000256" key="10">
    <source>
        <dbReference type="ARBA" id="ARBA00080411"/>
    </source>
</evidence>
<evidence type="ECO:0000256" key="2">
    <source>
        <dbReference type="ARBA" id="ARBA00022490"/>
    </source>
</evidence>
<accession>W2CJF3</accession>
<feature type="binding site" evidence="11">
    <location>
        <position position="35"/>
    </location>
    <ligand>
        <name>ATP</name>
        <dbReference type="ChEBI" id="CHEBI:30616"/>
    </ligand>
</feature>
<feature type="binding site" evidence="11">
    <location>
        <begin position="98"/>
        <end position="99"/>
    </location>
    <ligand>
        <name>ATP</name>
        <dbReference type="ChEBI" id="CHEBI:30616"/>
    </ligand>
</feature>
<keyword evidence="3 11" id="KW-0547">Nucleotide-binding</keyword>
<feature type="binding site" evidence="11">
    <location>
        <position position="168"/>
    </location>
    <ligand>
        <name>ATP</name>
        <dbReference type="ChEBI" id="CHEBI:30616"/>
    </ligand>
</feature>
<feature type="binding site" evidence="11">
    <location>
        <position position="39"/>
    </location>
    <ligand>
        <name>ATP</name>
        <dbReference type="ChEBI" id="CHEBI:30616"/>
    </ligand>
</feature>